<dbReference type="Gene3D" id="3.40.190.290">
    <property type="match status" value="1"/>
</dbReference>
<dbReference type="InterPro" id="IPR005119">
    <property type="entry name" value="LysR_subst-bd"/>
</dbReference>
<dbReference type="InterPro" id="IPR058163">
    <property type="entry name" value="LysR-type_TF_proteobact-type"/>
</dbReference>
<dbReference type="InterPro" id="IPR036388">
    <property type="entry name" value="WH-like_DNA-bd_sf"/>
</dbReference>
<dbReference type="SUPFAM" id="SSF46785">
    <property type="entry name" value="Winged helix' DNA-binding domain"/>
    <property type="match status" value="1"/>
</dbReference>
<dbReference type="Pfam" id="PF00126">
    <property type="entry name" value="HTH_1"/>
    <property type="match status" value="1"/>
</dbReference>
<dbReference type="PANTHER" id="PTHR30537">
    <property type="entry name" value="HTH-TYPE TRANSCRIPTIONAL REGULATOR"/>
    <property type="match status" value="1"/>
</dbReference>
<name>A0ABW8NHN4_9GAMM</name>
<keyword evidence="3" id="KW-0238">DNA-binding</keyword>
<comment type="caution">
    <text evidence="6">The sequence shown here is derived from an EMBL/GenBank/DDBJ whole genome shotgun (WGS) entry which is preliminary data.</text>
</comment>
<dbReference type="SUPFAM" id="SSF53850">
    <property type="entry name" value="Periplasmic binding protein-like II"/>
    <property type="match status" value="1"/>
</dbReference>
<evidence type="ECO:0000259" key="5">
    <source>
        <dbReference type="PROSITE" id="PS50931"/>
    </source>
</evidence>
<evidence type="ECO:0000256" key="4">
    <source>
        <dbReference type="ARBA" id="ARBA00023163"/>
    </source>
</evidence>
<dbReference type="Proteomes" id="UP001620597">
    <property type="component" value="Unassembled WGS sequence"/>
</dbReference>
<evidence type="ECO:0000313" key="6">
    <source>
        <dbReference type="EMBL" id="MFK4752447.1"/>
    </source>
</evidence>
<evidence type="ECO:0000256" key="3">
    <source>
        <dbReference type="ARBA" id="ARBA00023125"/>
    </source>
</evidence>
<reference evidence="6 7" key="1">
    <citation type="submission" date="2024-03" db="EMBL/GenBank/DDBJ databases">
        <title>High-quality draft genome sequence of Oceanobacter sp. wDCs-4.</title>
        <authorList>
            <person name="Dong C."/>
        </authorList>
    </citation>
    <scope>NUCLEOTIDE SEQUENCE [LARGE SCALE GENOMIC DNA]</scope>
    <source>
        <strain evidence="7">wDCs-4</strain>
    </source>
</reference>
<dbReference type="RefSeq" id="WP_416205720.1">
    <property type="nucleotide sequence ID" value="NZ_JBBKTX010000008.1"/>
</dbReference>
<dbReference type="CDD" id="cd08422">
    <property type="entry name" value="PBP2_CrgA_like"/>
    <property type="match status" value="1"/>
</dbReference>
<dbReference type="PANTHER" id="PTHR30537:SF5">
    <property type="entry name" value="HTH-TYPE TRANSCRIPTIONAL ACTIVATOR TTDR-RELATED"/>
    <property type="match status" value="1"/>
</dbReference>
<keyword evidence="7" id="KW-1185">Reference proteome</keyword>
<sequence length="303" mass="33210">MNDLYGHLPHLYVFLTVVEQGSFQAAARRLALPRSSVSKRVAQLETQLGLRLLQRSTRRLHLTAEGQALLEAAQPLIAAMQQVANVTQQAALVLRGKVVISSSTLIGERYLLPLLVGLKCEYPGIVIELRLTDLVVDLIADGADLALRIGNLPDSSMVAKRVGTKRWGCFASPDYLARQGIPQTPAELAQHECLLFRSRSQVLDHWVFAASGEEVSLKITEAHSADDGRTLVAMACSGLGIIWGDPNWVRAELEQGRLVEVLESWRPGVSSPIHWLSLGKSARNPAVEVVWQHLGERLLTALS</sequence>
<gene>
    <name evidence="6" type="ORF">WG929_08505</name>
</gene>
<feature type="domain" description="HTH lysR-type" evidence="5">
    <location>
        <begin position="1"/>
        <end position="63"/>
    </location>
</feature>
<evidence type="ECO:0000256" key="1">
    <source>
        <dbReference type="ARBA" id="ARBA00009437"/>
    </source>
</evidence>
<evidence type="ECO:0000256" key="2">
    <source>
        <dbReference type="ARBA" id="ARBA00023015"/>
    </source>
</evidence>
<organism evidence="6 7">
    <name type="scientific">Oceanobacter antarcticus</name>
    <dbReference type="NCBI Taxonomy" id="3133425"/>
    <lineage>
        <taxon>Bacteria</taxon>
        <taxon>Pseudomonadati</taxon>
        <taxon>Pseudomonadota</taxon>
        <taxon>Gammaproteobacteria</taxon>
        <taxon>Oceanospirillales</taxon>
        <taxon>Oceanospirillaceae</taxon>
        <taxon>Oceanobacter</taxon>
    </lineage>
</organism>
<accession>A0ABW8NHN4</accession>
<dbReference type="PROSITE" id="PS50931">
    <property type="entry name" value="HTH_LYSR"/>
    <property type="match status" value="1"/>
</dbReference>
<dbReference type="Gene3D" id="1.10.10.10">
    <property type="entry name" value="Winged helix-like DNA-binding domain superfamily/Winged helix DNA-binding domain"/>
    <property type="match status" value="1"/>
</dbReference>
<dbReference type="Pfam" id="PF03466">
    <property type="entry name" value="LysR_substrate"/>
    <property type="match status" value="1"/>
</dbReference>
<protein>
    <submittedName>
        <fullName evidence="6">LysR family transcriptional regulator</fullName>
    </submittedName>
</protein>
<comment type="similarity">
    <text evidence="1">Belongs to the LysR transcriptional regulatory family.</text>
</comment>
<dbReference type="EMBL" id="JBBKTX010000008">
    <property type="protein sequence ID" value="MFK4752447.1"/>
    <property type="molecule type" value="Genomic_DNA"/>
</dbReference>
<dbReference type="InterPro" id="IPR000847">
    <property type="entry name" value="LysR_HTH_N"/>
</dbReference>
<evidence type="ECO:0000313" key="7">
    <source>
        <dbReference type="Proteomes" id="UP001620597"/>
    </source>
</evidence>
<proteinExistence type="inferred from homology"/>
<keyword evidence="2" id="KW-0805">Transcription regulation</keyword>
<dbReference type="InterPro" id="IPR036390">
    <property type="entry name" value="WH_DNA-bd_sf"/>
</dbReference>
<keyword evidence="4" id="KW-0804">Transcription</keyword>